<dbReference type="Proteomes" id="UP001160148">
    <property type="component" value="Unassembled WGS sequence"/>
</dbReference>
<name>A0AAV0WLA6_9HEMI</name>
<dbReference type="EMBL" id="CARXXK010000002">
    <property type="protein sequence ID" value="CAI6356588.1"/>
    <property type="molecule type" value="Genomic_DNA"/>
</dbReference>
<keyword evidence="2" id="KW-1185">Reference proteome</keyword>
<gene>
    <name evidence="1" type="ORF">MEUPH1_LOCUS12306</name>
</gene>
<proteinExistence type="predicted"/>
<comment type="caution">
    <text evidence="1">The sequence shown here is derived from an EMBL/GenBank/DDBJ whole genome shotgun (WGS) entry which is preliminary data.</text>
</comment>
<evidence type="ECO:0000313" key="1">
    <source>
        <dbReference type="EMBL" id="CAI6356588.1"/>
    </source>
</evidence>
<protein>
    <submittedName>
        <fullName evidence="1">Uncharacterized protein</fullName>
    </submittedName>
</protein>
<accession>A0AAV0WLA6</accession>
<organism evidence="1 2">
    <name type="scientific">Macrosiphum euphorbiae</name>
    <name type="common">potato aphid</name>
    <dbReference type="NCBI Taxonomy" id="13131"/>
    <lineage>
        <taxon>Eukaryota</taxon>
        <taxon>Metazoa</taxon>
        <taxon>Ecdysozoa</taxon>
        <taxon>Arthropoda</taxon>
        <taxon>Hexapoda</taxon>
        <taxon>Insecta</taxon>
        <taxon>Pterygota</taxon>
        <taxon>Neoptera</taxon>
        <taxon>Paraneoptera</taxon>
        <taxon>Hemiptera</taxon>
        <taxon>Sternorrhyncha</taxon>
        <taxon>Aphidomorpha</taxon>
        <taxon>Aphidoidea</taxon>
        <taxon>Aphididae</taxon>
        <taxon>Macrosiphini</taxon>
        <taxon>Macrosiphum</taxon>
    </lineage>
</organism>
<dbReference type="AlphaFoldDB" id="A0AAV0WLA6"/>
<reference evidence="1 2" key="1">
    <citation type="submission" date="2023-01" db="EMBL/GenBank/DDBJ databases">
        <authorList>
            <person name="Whitehead M."/>
        </authorList>
    </citation>
    <scope>NUCLEOTIDE SEQUENCE [LARGE SCALE GENOMIC DNA]</scope>
</reference>
<sequence length="74" mass="8130">MLLPLLTKYINYIDFSNTLKLGINIDGIPITKSSKSQLWPILISVINCSQISNIVLSIGNKAIVTTLCHTLSID</sequence>
<evidence type="ECO:0000313" key="2">
    <source>
        <dbReference type="Proteomes" id="UP001160148"/>
    </source>
</evidence>